<dbReference type="FunFam" id="3.80.10.10:FF:000383">
    <property type="entry name" value="Leucine-rich repeat receptor protein kinase EMS1"/>
    <property type="match status" value="1"/>
</dbReference>
<keyword evidence="4" id="KW-0732">Signal</keyword>
<evidence type="ECO:0000256" key="4">
    <source>
        <dbReference type="SAM" id="SignalP"/>
    </source>
</evidence>
<sequence>MKPSCSKCFLYFLIVFFLCNKSSNAQNATTDPSEVRAINSISGQWFIYPLDQWNISGEPCSGVALRQSDSVFEDPVLGSDIRCDCSFNDRTVCHITRLSLVGLHRQGGIPKELLDLPFLTFLKIDRNHLSGPLPAFIGNMSRLEFLSIAHNNFSRPIPKELGNLKKLHTLNLSVNNFYGTLPPQLGNLVNLEQLYINSCGLSGEILSTFANLGNLQVVWASDNAFTGKIPDFIGNNWPKLTSLRFEGNSFDGPIPSGLGNLISLTSL</sequence>
<reference evidence="5" key="1">
    <citation type="submission" date="2023-05" db="EMBL/GenBank/DDBJ databases">
        <title>Genome and transcriptome analyses reveal genes involved in the formation of fine ridges on petal epidermal cells in Hibiscus trionum.</title>
        <authorList>
            <person name="Koshimizu S."/>
            <person name="Masuda S."/>
            <person name="Ishii T."/>
            <person name="Shirasu K."/>
            <person name="Hoshino A."/>
            <person name="Arita M."/>
        </authorList>
    </citation>
    <scope>NUCLEOTIDE SEQUENCE</scope>
    <source>
        <strain evidence="5">Hamamatsu line</strain>
    </source>
</reference>
<dbReference type="Pfam" id="PF00560">
    <property type="entry name" value="LRR_1"/>
    <property type="match status" value="6"/>
</dbReference>
<dbReference type="InterPro" id="IPR051824">
    <property type="entry name" value="LRR_Rcpt-Like_S/T_Kinase"/>
</dbReference>
<dbReference type="OrthoDB" id="676979at2759"/>
<evidence type="ECO:0000313" key="6">
    <source>
        <dbReference type="Proteomes" id="UP001165190"/>
    </source>
</evidence>
<dbReference type="AlphaFoldDB" id="A0A9W7IEI1"/>
<evidence type="ECO:0000256" key="2">
    <source>
        <dbReference type="ARBA" id="ARBA00022614"/>
    </source>
</evidence>
<evidence type="ECO:0000256" key="1">
    <source>
        <dbReference type="ARBA" id="ARBA00004479"/>
    </source>
</evidence>
<dbReference type="SUPFAM" id="SSF52058">
    <property type="entry name" value="L domain-like"/>
    <property type="match status" value="1"/>
</dbReference>
<gene>
    <name evidence="5" type="ORF">HRI_003031900</name>
</gene>
<comment type="caution">
    <text evidence="5">The sequence shown here is derived from an EMBL/GenBank/DDBJ whole genome shotgun (WGS) entry which is preliminary data.</text>
</comment>
<dbReference type="Gene3D" id="3.80.10.10">
    <property type="entry name" value="Ribonuclease Inhibitor"/>
    <property type="match status" value="1"/>
</dbReference>
<dbReference type="InterPro" id="IPR032675">
    <property type="entry name" value="LRR_dom_sf"/>
</dbReference>
<proteinExistence type="predicted"/>
<feature type="signal peptide" evidence="4">
    <location>
        <begin position="1"/>
        <end position="25"/>
    </location>
</feature>
<keyword evidence="6" id="KW-1185">Reference proteome</keyword>
<dbReference type="InterPro" id="IPR001611">
    <property type="entry name" value="Leu-rich_rpt"/>
</dbReference>
<dbReference type="PANTHER" id="PTHR48006:SF34">
    <property type="entry name" value="OS08G0203700 PROTEIN"/>
    <property type="match status" value="1"/>
</dbReference>
<evidence type="ECO:0000313" key="5">
    <source>
        <dbReference type="EMBL" id="GMI93626.1"/>
    </source>
</evidence>
<keyword evidence="3" id="KW-0677">Repeat</keyword>
<dbReference type="GO" id="GO:0005886">
    <property type="term" value="C:plasma membrane"/>
    <property type="evidence" value="ECO:0007669"/>
    <property type="project" value="TreeGrafter"/>
</dbReference>
<accession>A0A9W7IEI1</accession>
<dbReference type="EMBL" id="BSYR01000025">
    <property type="protein sequence ID" value="GMI93626.1"/>
    <property type="molecule type" value="Genomic_DNA"/>
</dbReference>
<evidence type="ECO:0000256" key="3">
    <source>
        <dbReference type="ARBA" id="ARBA00022737"/>
    </source>
</evidence>
<organism evidence="5 6">
    <name type="scientific">Hibiscus trionum</name>
    <name type="common">Flower of an hour</name>
    <dbReference type="NCBI Taxonomy" id="183268"/>
    <lineage>
        <taxon>Eukaryota</taxon>
        <taxon>Viridiplantae</taxon>
        <taxon>Streptophyta</taxon>
        <taxon>Embryophyta</taxon>
        <taxon>Tracheophyta</taxon>
        <taxon>Spermatophyta</taxon>
        <taxon>Magnoliopsida</taxon>
        <taxon>eudicotyledons</taxon>
        <taxon>Gunneridae</taxon>
        <taxon>Pentapetalae</taxon>
        <taxon>rosids</taxon>
        <taxon>malvids</taxon>
        <taxon>Malvales</taxon>
        <taxon>Malvaceae</taxon>
        <taxon>Malvoideae</taxon>
        <taxon>Hibiscus</taxon>
    </lineage>
</organism>
<dbReference type="Proteomes" id="UP001165190">
    <property type="component" value="Unassembled WGS sequence"/>
</dbReference>
<dbReference type="PANTHER" id="PTHR48006">
    <property type="entry name" value="LEUCINE-RICH REPEAT-CONTAINING PROTEIN DDB_G0281931-RELATED"/>
    <property type="match status" value="1"/>
</dbReference>
<name>A0A9W7IEI1_HIBTR</name>
<protein>
    <submittedName>
        <fullName evidence="5">Uncharacterized protein</fullName>
    </submittedName>
</protein>
<comment type="subcellular location">
    <subcellularLocation>
        <location evidence="1">Membrane</location>
        <topology evidence="1">Single-pass type I membrane protein</topology>
    </subcellularLocation>
</comment>
<feature type="chain" id="PRO_5040874506" evidence="4">
    <location>
        <begin position="26"/>
        <end position="267"/>
    </location>
</feature>
<keyword evidence="2" id="KW-0433">Leucine-rich repeat</keyword>